<accession>A0A2P2PUW2</accession>
<reference evidence="1" key="1">
    <citation type="submission" date="2018-02" db="EMBL/GenBank/DDBJ databases">
        <title>Rhizophora mucronata_Transcriptome.</title>
        <authorList>
            <person name="Meera S.P."/>
            <person name="Sreeshan A."/>
            <person name="Augustine A."/>
        </authorList>
    </citation>
    <scope>NUCLEOTIDE SEQUENCE</scope>
    <source>
        <tissue evidence="1">Leaf</tissue>
    </source>
</reference>
<evidence type="ECO:0000313" key="1">
    <source>
        <dbReference type="EMBL" id="MBX58537.1"/>
    </source>
</evidence>
<name>A0A2P2PUW2_RHIMU</name>
<dbReference type="AlphaFoldDB" id="A0A2P2PUW2"/>
<dbReference type="EMBL" id="GGEC01078053">
    <property type="protein sequence ID" value="MBX58537.1"/>
    <property type="molecule type" value="Transcribed_RNA"/>
</dbReference>
<proteinExistence type="predicted"/>
<protein>
    <submittedName>
        <fullName evidence="1">Uncharacterized protein</fullName>
    </submittedName>
</protein>
<organism evidence="1">
    <name type="scientific">Rhizophora mucronata</name>
    <name type="common">Asiatic mangrove</name>
    <dbReference type="NCBI Taxonomy" id="61149"/>
    <lineage>
        <taxon>Eukaryota</taxon>
        <taxon>Viridiplantae</taxon>
        <taxon>Streptophyta</taxon>
        <taxon>Embryophyta</taxon>
        <taxon>Tracheophyta</taxon>
        <taxon>Spermatophyta</taxon>
        <taxon>Magnoliopsida</taxon>
        <taxon>eudicotyledons</taxon>
        <taxon>Gunneridae</taxon>
        <taxon>Pentapetalae</taxon>
        <taxon>rosids</taxon>
        <taxon>fabids</taxon>
        <taxon>Malpighiales</taxon>
        <taxon>Rhizophoraceae</taxon>
        <taxon>Rhizophora</taxon>
    </lineage>
</organism>
<sequence>MRLAGYLRVHRTNESNQWLALPKKETRPVEQKTVIPWSFRRQAVMAF</sequence>